<dbReference type="GO" id="GO:0045454">
    <property type="term" value="P:cell redox homeostasis"/>
    <property type="evidence" value="ECO:0007669"/>
    <property type="project" value="TreeGrafter"/>
</dbReference>
<evidence type="ECO:0000259" key="10">
    <source>
        <dbReference type="PROSITE" id="PS51352"/>
    </source>
</evidence>
<dbReference type="Pfam" id="PF00085">
    <property type="entry name" value="Thioredoxin"/>
    <property type="match status" value="1"/>
</dbReference>
<evidence type="ECO:0000256" key="6">
    <source>
        <dbReference type="NCBIfam" id="TIGR01068"/>
    </source>
</evidence>
<dbReference type="InterPro" id="IPR036249">
    <property type="entry name" value="Thioredoxin-like_sf"/>
</dbReference>
<feature type="site" description="Contributes to redox potential value" evidence="8">
    <location>
        <position position="36"/>
    </location>
</feature>
<protein>
    <recommendedName>
        <fullName evidence="6 7">Thioredoxin</fullName>
    </recommendedName>
</protein>
<dbReference type="Proteomes" id="UP000185812">
    <property type="component" value="Unassembled WGS sequence"/>
</dbReference>
<evidence type="ECO:0000256" key="2">
    <source>
        <dbReference type="ARBA" id="ARBA00022448"/>
    </source>
</evidence>
<dbReference type="GO" id="GO:0015035">
    <property type="term" value="F:protein-disulfide reductase activity"/>
    <property type="evidence" value="ECO:0007669"/>
    <property type="project" value="UniProtKB-UniRule"/>
</dbReference>
<dbReference type="PROSITE" id="PS51352">
    <property type="entry name" value="THIOREDOXIN_2"/>
    <property type="match status" value="1"/>
</dbReference>
<dbReference type="PANTHER" id="PTHR45663:SF11">
    <property type="entry name" value="GEO12009P1"/>
    <property type="match status" value="1"/>
</dbReference>
<keyword evidence="12" id="KW-1185">Reference proteome</keyword>
<dbReference type="RefSeq" id="WP_072715409.1">
    <property type="nucleotide sequence ID" value="NZ_FRAU01000004.1"/>
</dbReference>
<dbReference type="NCBIfam" id="TIGR01068">
    <property type="entry name" value="thioredoxin"/>
    <property type="match status" value="1"/>
</dbReference>
<dbReference type="OrthoDB" id="9790390at2"/>
<dbReference type="SUPFAM" id="SSF52833">
    <property type="entry name" value="Thioredoxin-like"/>
    <property type="match status" value="1"/>
</dbReference>
<evidence type="ECO:0000256" key="7">
    <source>
        <dbReference type="PIRNR" id="PIRNR000077"/>
    </source>
</evidence>
<feature type="site" description="Deprotonates C-terminal active site Cys" evidence="8">
    <location>
        <position position="29"/>
    </location>
</feature>
<dbReference type="PIRSF" id="PIRSF000077">
    <property type="entry name" value="Thioredoxin"/>
    <property type="match status" value="1"/>
</dbReference>
<feature type="active site" description="Nucleophile" evidence="8">
    <location>
        <position position="38"/>
    </location>
</feature>
<evidence type="ECO:0000256" key="4">
    <source>
        <dbReference type="ARBA" id="ARBA00023157"/>
    </source>
</evidence>
<dbReference type="InterPro" id="IPR013766">
    <property type="entry name" value="Thioredoxin_domain"/>
</dbReference>
<reference evidence="12" key="1">
    <citation type="submission" date="2016-11" db="EMBL/GenBank/DDBJ databases">
        <authorList>
            <person name="Varghese N."/>
            <person name="Submissions S."/>
        </authorList>
    </citation>
    <scope>NUCLEOTIDE SEQUENCE [LARGE SCALE GENOMIC DNA]</scope>
    <source>
        <strain evidence="12">DSM 22212</strain>
    </source>
</reference>
<feature type="disulfide bond" description="Redox-active" evidence="9">
    <location>
        <begin position="35"/>
        <end position="38"/>
    </location>
</feature>
<dbReference type="EMBL" id="FRAU01000004">
    <property type="protein sequence ID" value="SHK61214.1"/>
    <property type="molecule type" value="Genomic_DNA"/>
</dbReference>
<keyword evidence="2" id="KW-0813">Transport</keyword>
<feature type="domain" description="Thioredoxin" evidence="10">
    <location>
        <begin position="1"/>
        <end position="111"/>
    </location>
</feature>
<gene>
    <name evidence="11" type="ORF">SAMN04488087_1560</name>
</gene>
<evidence type="ECO:0000256" key="9">
    <source>
        <dbReference type="PIRSR" id="PIRSR000077-4"/>
    </source>
</evidence>
<comment type="similarity">
    <text evidence="1 7">Belongs to the thioredoxin family.</text>
</comment>
<evidence type="ECO:0000313" key="12">
    <source>
        <dbReference type="Proteomes" id="UP000185812"/>
    </source>
</evidence>
<accession>A0A1M6TWF2</accession>
<dbReference type="FunFam" id="3.40.30.10:FF:000001">
    <property type="entry name" value="Thioredoxin"/>
    <property type="match status" value="1"/>
</dbReference>
<proteinExistence type="inferred from homology"/>
<evidence type="ECO:0000313" key="11">
    <source>
        <dbReference type="EMBL" id="SHK61214.1"/>
    </source>
</evidence>
<keyword evidence="4 9" id="KW-1015">Disulfide bond</keyword>
<dbReference type="PANTHER" id="PTHR45663">
    <property type="entry name" value="GEO12009P1"/>
    <property type="match status" value="1"/>
</dbReference>
<dbReference type="PRINTS" id="PR00421">
    <property type="entry name" value="THIOREDOXIN"/>
</dbReference>
<evidence type="ECO:0000256" key="8">
    <source>
        <dbReference type="PIRSR" id="PIRSR000077-1"/>
    </source>
</evidence>
<dbReference type="CDD" id="cd02947">
    <property type="entry name" value="TRX_family"/>
    <property type="match status" value="1"/>
</dbReference>
<evidence type="ECO:0000256" key="5">
    <source>
        <dbReference type="ARBA" id="ARBA00023284"/>
    </source>
</evidence>
<dbReference type="GO" id="GO:0005829">
    <property type="term" value="C:cytosol"/>
    <property type="evidence" value="ECO:0007669"/>
    <property type="project" value="TreeGrafter"/>
</dbReference>
<keyword evidence="5 9" id="KW-0676">Redox-active center</keyword>
<dbReference type="InterPro" id="IPR005746">
    <property type="entry name" value="Thioredoxin"/>
</dbReference>
<dbReference type="InterPro" id="IPR017937">
    <property type="entry name" value="Thioredoxin_CS"/>
</dbReference>
<dbReference type="AlphaFoldDB" id="A0A1M6TWF2"/>
<sequence length="115" mass="12790">MGENVKYVTLTDDNFEQEVLQADVPVLVDFWAVWCGPCRMIAPIIEELAAEYEGRAKIGKLDVDHNPQTAMQYGIRSIPTLLFFKNGQVVDQLIGAVPKKVLVEKLEALLATETA</sequence>
<evidence type="ECO:0000256" key="3">
    <source>
        <dbReference type="ARBA" id="ARBA00022982"/>
    </source>
</evidence>
<dbReference type="STRING" id="633813.SAMN04488087_1560"/>
<dbReference type="PROSITE" id="PS00194">
    <property type="entry name" value="THIOREDOXIN_1"/>
    <property type="match status" value="1"/>
</dbReference>
<feature type="active site" description="Nucleophile" evidence="8">
    <location>
        <position position="35"/>
    </location>
</feature>
<organism evidence="11 12">
    <name type="scientific">Rhodothermus profundi</name>
    <dbReference type="NCBI Taxonomy" id="633813"/>
    <lineage>
        <taxon>Bacteria</taxon>
        <taxon>Pseudomonadati</taxon>
        <taxon>Rhodothermota</taxon>
        <taxon>Rhodothermia</taxon>
        <taxon>Rhodothermales</taxon>
        <taxon>Rhodothermaceae</taxon>
        <taxon>Rhodothermus</taxon>
    </lineage>
</organism>
<keyword evidence="3" id="KW-0249">Electron transport</keyword>
<dbReference type="Gene3D" id="3.40.30.10">
    <property type="entry name" value="Glutaredoxin"/>
    <property type="match status" value="1"/>
</dbReference>
<name>A0A1M6TWF2_9BACT</name>
<feature type="site" description="Contributes to redox potential value" evidence="8">
    <location>
        <position position="37"/>
    </location>
</feature>
<evidence type="ECO:0000256" key="1">
    <source>
        <dbReference type="ARBA" id="ARBA00008987"/>
    </source>
</evidence>